<keyword evidence="3" id="KW-1185">Reference proteome</keyword>
<dbReference type="CDD" id="cd01741">
    <property type="entry name" value="GATase1_1"/>
    <property type="match status" value="1"/>
</dbReference>
<name>A0ABS5XWN5_9MICO</name>
<evidence type="ECO:0000259" key="1">
    <source>
        <dbReference type="Pfam" id="PF00117"/>
    </source>
</evidence>
<sequence length="256" mass="26313">MDVAARERAATDRPRVLVVQNVRSSGPRRLIGWLTDAGVDPHVVLGPAGLPASLDGYSGLIMLGGGLMPDDDEEGPWLAAERSLAAEAIEADLPTLGICLGAQIIAHVAGGTVKAKTGPKERGATDIRPLAAATDDAVLSAIGTGAPMIENHQDMITELPPGAVLLASSAGVDNQAFRVGDHVRGVQFHPEVCADDLWGWEEPTDPAPGDASVAELVAAARLVDAENTAASRGMITAFAAAVAAAARRSPTDREGE</sequence>
<dbReference type="InterPro" id="IPR044992">
    <property type="entry name" value="ChyE-like"/>
</dbReference>
<dbReference type="PROSITE" id="PS51273">
    <property type="entry name" value="GATASE_TYPE_1"/>
    <property type="match status" value="1"/>
</dbReference>
<gene>
    <name evidence="2" type="ORF">J0P97_09810</name>
</gene>
<dbReference type="InterPro" id="IPR029062">
    <property type="entry name" value="Class_I_gatase-like"/>
</dbReference>
<dbReference type="EMBL" id="JAFLHG010000008">
    <property type="protein sequence ID" value="MBT8798366.1"/>
    <property type="molecule type" value="Genomic_DNA"/>
</dbReference>
<dbReference type="Pfam" id="PF00117">
    <property type="entry name" value="GATase"/>
    <property type="match status" value="1"/>
</dbReference>
<comment type="caution">
    <text evidence="2">The sequence shown here is derived from an EMBL/GenBank/DDBJ whole genome shotgun (WGS) entry which is preliminary data.</text>
</comment>
<dbReference type="PANTHER" id="PTHR42695:SF5">
    <property type="entry name" value="GLUTAMINE AMIDOTRANSFERASE YLR126C-RELATED"/>
    <property type="match status" value="1"/>
</dbReference>
<evidence type="ECO:0000313" key="3">
    <source>
        <dbReference type="Proteomes" id="UP000740605"/>
    </source>
</evidence>
<dbReference type="InterPro" id="IPR017926">
    <property type="entry name" value="GATASE"/>
</dbReference>
<dbReference type="SUPFAM" id="SSF52317">
    <property type="entry name" value="Class I glutamine amidotransferase-like"/>
    <property type="match status" value="1"/>
</dbReference>
<feature type="domain" description="Glutamine amidotransferase" evidence="1">
    <location>
        <begin position="54"/>
        <end position="192"/>
    </location>
</feature>
<dbReference type="Gene3D" id="3.40.50.880">
    <property type="match status" value="1"/>
</dbReference>
<dbReference type="PANTHER" id="PTHR42695">
    <property type="entry name" value="GLUTAMINE AMIDOTRANSFERASE YLR126C-RELATED"/>
    <property type="match status" value="1"/>
</dbReference>
<protein>
    <submittedName>
        <fullName evidence="2">Type 1 glutamine amidotransferase</fullName>
    </submittedName>
</protein>
<keyword evidence="2" id="KW-0315">Glutamine amidotransferase</keyword>
<accession>A0ABS5XWN5</accession>
<organism evidence="2 3">
    <name type="scientific">Microbacterium flavum</name>
    <dbReference type="NCBI Taxonomy" id="415216"/>
    <lineage>
        <taxon>Bacteria</taxon>
        <taxon>Bacillati</taxon>
        <taxon>Actinomycetota</taxon>
        <taxon>Actinomycetes</taxon>
        <taxon>Micrococcales</taxon>
        <taxon>Microbacteriaceae</taxon>
        <taxon>Microbacterium</taxon>
    </lineage>
</organism>
<reference evidence="2 3" key="1">
    <citation type="submission" date="2021-03" db="EMBL/GenBank/DDBJ databases">
        <title>Microbacterium pauli sp. nov., isolated from microfiltered milk.</title>
        <authorList>
            <person name="Bellassi P."/>
            <person name="Fontana A."/>
            <person name="Callegari M.L."/>
            <person name="Lorenzo M."/>
            <person name="Cappa F."/>
        </authorList>
    </citation>
    <scope>NUCLEOTIDE SEQUENCE [LARGE SCALE GENOMIC DNA]</scope>
    <source>
        <strain evidence="2 3">DSM 18909</strain>
    </source>
</reference>
<evidence type="ECO:0000313" key="2">
    <source>
        <dbReference type="EMBL" id="MBT8798366.1"/>
    </source>
</evidence>
<dbReference type="Proteomes" id="UP000740605">
    <property type="component" value="Unassembled WGS sequence"/>
</dbReference>
<proteinExistence type="predicted"/>